<keyword evidence="2" id="KW-1185">Reference proteome</keyword>
<sequence>MRLRRETGQQAAVLSTWQDEFLEGDIGAPKRRTNDPKVAALEKELKRAKRMVGDLMMDKELLEMRIARTRASSLFCSEGRIRELNLLGPREVCL</sequence>
<organism evidence="1 2">
    <name type="scientific">Desulfacinum hydrothermale DSM 13146</name>
    <dbReference type="NCBI Taxonomy" id="1121390"/>
    <lineage>
        <taxon>Bacteria</taxon>
        <taxon>Pseudomonadati</taxon>
        <taxon>Thermodesulfobacteriota</taxon>
        <taxon>Syntrophobacteria</taxon>
        <taxon>Syntrophobacterales</taxon>
        <taxon>Syntrophobacteraceae</taxon>
        <taxon>Desulfacinum</taxon>
    </lineage>
</organism>
<gene>
    <name evidence="1" type="ORF">SAMN02746041_02646</name>
</gene>
<protein>
    <recommendedName>
        <fullName evidence="3">Transposase</fullName>
    </recommendedName>
</protein>
<name>A0A1W1XR90_9BACT</name>
<evidence type="ECO:0000313" key="2">
    <source>
        <dbReference type="Proteomes" id="UP000192783"/>
    </source>
</evidence>
<dbReference type="AlphaFoldDB" id="A0A1W1XR90"/>
<evidence type="ECO:0008006" key="3">
    <source>
        <dbReference type="Google" id="ProtNLM"/>
    </source>
</evidence>
<evidence type="ECO:0000313" key="1">
    <source>
        <dbReference type="EMBL" id="SMC26483.1"/>
    </source>
</evidence>
<proteinExistence type="predicted"/>
<reference evidence="1 2" key="1">
    <citation type="submission" date="2017-04" db="EMBL/GenBank/DDBJ databases">
        <authorList>
            <person name="Afonso C.L."/>
            <person name="Miller P.J."/>
            <person name="Scott M.A."/>
            <person name="Spackman E."/>
            <person name="Goraichik I."/>
            <person name="Dimitrov K.M."/>
            <person name="Suarez D.L."/>
            <person name="Swayne D.E."/>
        </authorList>
    </citation>
    <scope>NUCLEOTIDE SEQUENCE [LARGE SCALE GENOMIC DNA]</scope>
    <source>
        <strain evidence="1 2">DSM 13146</strain>
    </source>
</reference>
<dbReference type="Proteomes" id="UP000192783">
    <property type="component" value="Unassembled WGS sequence"/>
</dbReference>
<dbReference type="STRING" id="1121390.SAMN02746041_02646"/>
<dbReference type="EMBL" id="FWXF01000017">
    <property type="protein sequence ID" value="SMC26483.1"/>
    <property type="molecule type" value="Genomic_DNA"/>
</dbReference>
<accession>A0A1W1XR90</accession>